<evidence type="ECO:0000256" key="4">
    <source>
        <dbReference type="ARBA" id="ARBA00022452"/>
    </source>
</evidence>
<dbReference type="EMBL" id="QKKF02016138">
    <property type="protein sequence ID" value="RZF41881.1"/>
    <property type="molecule type" value="Genomic_DNA"/>
</dbReference>
<dbReference type="STRING" id="195883.A0A384SKQ7"/>
<comment type="similarity">
    <text evidence="2">Belongs to the eukaryotic mitochondrial porin family.</text>
</comment>
<dbReference type="FunCoup" id="A0A384SKQ7">
    <property type="interactions" value="1659"/>
</dbReference>
<evidence type="ECO:0000256" key="2">
    <source>
        <dbReference type="ARBA" id="ARBA00007780"/>
    </source>
</evidence>
<reference evidence="12 13" key="2">
    <citation type="journal article" date="2017" name="Gigascience">
        <title>Genome sequence of the small brown planthopper, Laodelphax striatellus.</title>
        <authorList>
            <person name="Zhu J."/>
            <person name="Jiang F."/>
            <person name="Wang X."/>
            <person name="Yang P."/>
            <person name="Bao Y."/>
            <person name="Zhao W."/>
            <person name="Wang W."/>
            <person name="Lu H."/>
            <person name="Wang Q."/>
            <person name="Cui N."/>
            <person name="Li J."/>
            <person name="Chen X."/>
            <person name="Luo L."/>
            <person name="Yu J."/>
            <person name="Kang L."/>
            <person name="Cui F."/>
        </authorList>
    </citation>
    <scope>NUCLEOTIDE SEQUENCE [LARGE SCALE GENOMIC DNA]</scope>
    <source>
        <strain evidence="12">Lst14</strain>
        <tissue evidence="12">Whole body</tissue>
    </source>
</reference>
<dbReference type="EMBL" id="KT734859">
    <property type="protein sequence ID" value="AOQ25857.1"/>
    <property type="molecule type" value="mRNA"/>
</dbReference>
<keyword evidence="5" id="KW-0812">Transmembrane</keyword>
<keyword evidence="6" id="KW-1000">Mitochondrion outer membrane</keyword>
<dbReference type="CDD" id="cd07306">
    <property type="entry name" value="Porin3_VDAC"/>
    <property type="match status" value="1"/>
</dbReference>
<dbReference type="PRINTS" id="PR00185">
    <property type="entry name" value="EUKARYTPORIN"/>
</dbReference>
<accession>A0A384SKQ7</accession>
<gene>
    <name evidence="12" type="ORF">LSTR_LSTR005343</name>
</gene>
<dbReference type="PANTHER" id="PTHR11743">
    <property type="entry name" value="VOLTAGE-DEPENDENT ANION-SELECTIVE CHANNEL"/>
    <property type="match status" value="1"/>
</dbReference>
<keyword evidence="10" id="KW-0472">Membrane</keyword>
<sequence>MAPPAYADLGKNARDVFNKGYSFGLLKLDVKTKTNSGVEFSSGGVSNQETGKVFGSLETKYKLKEHGATFTEKWNTDNLLTTELAFADFCQGAKVTVGATFAPHTGDKSAAIKSEYKNQSAAVNLDLDFKSASPAVKAASVFGYNGWLAGVSAKYDYSKNTLTGSSFALGYTTGDFVLHTNVDNGRDYAASIYQKASPLLDTAIQLSWSAGSSDARFSIGCKYNLDPAAGASVKAKVNNASQVGLGYSQKLRDGITISLSALIDGKNFNEGGHKIGLSLEMEA</sequence>
<dbReference type="Gene3D" id="2.40.160.10">
    <property type="entry name" value="Porin"/>
    <property type="match status" value="1"/>
</dbReference>
<keyword evidence="4" id="KW-1134">Transmembrane beta strand</keyword>
<keyword evidence="7" id="KW-0406">Ion transport</keyword>
<dbReference type="GO" id="GO:0046930">
    <property type="term" value="C:pore complex"/>
    <property type="evidence" value="ECO:0007669"/>
    <property type="project" value="UniProtKB-KW"/>
</dbReference>
<dbReference type="SMR" id="A0A384SKQ7"/>
<dbReference type="Pfam" id="PF01459">
    <property type="entry name" value="Porin_3"/>
    <property type="match status" value="1"/>
</dbReference>
<evidence type="ECO:0000256" key="6">
    <source>
        <dbReference type="ARBA" id="ARBA00022787"/>
    </source>
</evidence>
<name>A0A384SKQ7_LAOST</name>
<keyword evidence="9" id="KW-0496">Mitochondrion</keyword>
<evidence type="ECO:0000256" key="7">
    <source>
        <dbReference type="ARBA" id="ARBA00023065"/>
    </source>
</evidence>
<dbReference type="PANTHER" id="PTHR11743:SF70">
    <property type="entry name" value="GH26960P-RELATED"/>
    <property type="match status" value="1"/>
</dbReference>
<evidence type="ECO:0000256" key="8">
    <source>
        <dbReference type="ARBA" id="ARBA00023114"/>
    </source>
</evidence>
<evidence type="ECO:0000256" key="3">
    <source>
        <dbReference type="ARBA" id="ARBA00022448"/>
    </source>
</evidence>
<dbReference type="GO" id="GO:0005741">
    <property type="term" value="C:mitochondrial outer membrane"/>
    <property type="evidence" value="ECO:0007669"/>
    <property type="project" value="UniProtKB-SubCell"/>
</dbReference>
<comment type="subcellular location">
    <subcellularLocation>
        <location evidence="1">Mitochondrion outer membrane</location>
    </subcellularLocation>
</comment>
<dbReference type="InterPro" id="IPR027246">
    <property type="entry name" value="Porin_Euk/Tom40"/>
</dbReference>
<protein>
    <submittedName>
        <fullName evidence="11">Voltage-dependent anion-selective channel</fullName>
    </submittedName>
</protein>
<dbReference type="AlphaFoldDB" id="A0A384SKQ7"/>
<dbReference type="GO" id="GO:0008308">
    <property type="term" value="F:voltage-gated monoatomic anion channel activity"/>
    <property type="evidence" value="ECO:0007669"/>
    <property type="project" value="InterPro"/>
</dbReference>
<evidence type="ECO:0000256" key="1">
    <source>
        <dbReference type="ARBA" id="ARBA00004294"/>
    </source>
</evidence>
<keyword evidence="3" id="KW-0813">Transport</keyword>
<dbReference type="InterPro" id="IPR001925">
    <property type="entry name" value="Porin_Euk"/>
</dbReference>
<organism evidence="11">
    <name type="scientific">Laodelphax striatellus</name>
    <name type="common">Small brown planthopper</name>
    <name type="synonym">Delphax striatella</name>
    <dbReference type="NCBI Taxonomy" id="195883"/>
    <lineage>
        <taxon>Eukaryota</taxon>
        <taxon>Metazoa</taxon>
        <taxon>Ecdysozoa</taxon>
        <taxon>Arthropoda</taxon>
        <taxon>Hexapoda</taxon>
        <taxon>Insecta</taxon>
        <taxon>Pterygota</taxon>
        <taxon>Neoptera</taxon>
        <taxon>Paraneoptera</taxon>
        <taxon>Hemiptera</taxon>
        <taxon>Auchenorrhyncha</taxon>
        <taxon>Fulgoroidea</taxon>
        <taxon>Delphacidae</taxon>
        <taxon>Criomorphinae</taxon>
        <taxon>Laodelphax</taxon>
    </lineage>
</organism>
<dbReference type="FunFam" id="2.40.160.10:FF:000001">
    <property type="entry name" value="Voltage-dependent anion-selective channel protein 2"/>
    <property type="match status" value="1"/>
</dbReference>
<evidence type="ECO:0000256" key="10">
    <source>
        <dbReference type="ARBA" id="ARBA00023136"/>
    </source>
</evidence>
<reference evidence="11" key="1">
    <citation type="submission" date="2015-09" db="EMBL/GenBank/DDBJ databases">
        <title>Characterization and expression of voltage-dependent anion-selective channel.</title>
        <authorList>
            <person name="Liu F."/>
            <person name="Huang L."/>
        </authorList>
    </citation>
    <scope>NUCLEOTIDE SEQUENCE</scope>
</reference>
<evidence type="ECO:0000256" key="5">
    <source>
        <dbReference type="ARBA" id="ARBA00022692"/>
    </source>
</evidence>
<dbReference type="InterPro" id="IPR023614">
    <property type="entry name" value="Porin_dom_sf"/>
</dbReference>
<keyword evidence="8" id="KW-0626">Porin</keyword>
<keyword evidence="13" id="KW-1185">Reference proteome</keyword>
<dbReference type="InParanoid" id="A0A384SKQ7"/>
<proteinExistence type="evidence at transcript level"/>
<evidence type="ECO:0000313" key="13">
    <source>
        <dbReference type="Proteomes" id="UP000291343"/>
    </source>
</evidence>
<dbReference type="Proteomes" id="UP000291343">
    <property type="component" value="Unassembled WGS sequence"/>
</dbReference>
<reference evidence="12" key="3">
    <citation type="submission" date="2019-02" db="EMBL/GenBank/DDBJ databases">
        <authorList>
            <person name="Zhu J."/>
            <person name="Jiang F."/>
            <person name="Wang X."/>
            <person name="Yang P."/>
            <person name="Bao Y."/>
            <person name="Zhao W."/>
            <person name="Wang W."/>
            <person name="Lu H."/>
            <person name="Wang Q."/>
            <person name="Cui N."/>
            <person name="Li J."/>
            <person name="Chen X."/>
            <person name="Luo L."/>
            <person name="Yu J."/>
            <person name="Kang L."/>
            <person name="Cui F."/>
        </authorList>
    </citation>
    <scope>NUCLEOTIDE SEQUENCE</scope>
    <source>
        <strain evidence="12">Lst14</strain>
        <tissue evidence="12">Whole body</tissue>
    </source>
</reference>
<evidence type="ECO:0000313" key="11">
    <source>
        <dbReference type="EMBL" id="AOQ25857.1"/>
    </source>
</evidence>
<dbReference type="GO" id="GO:0015288">
    <property type="term" value="F:porin activity"/>
    <property type="evidence" value="ECO:0007669"/>
    <property type="project" value="UniProtKB-KW"/>
</dbReference>
<evidence type="ECO:0000256" key="9">
    <source>
        <dbReference type="ARBA" id="ARBA00023128"/>
    </source>
</evidence>
<dbReference type="OrthoDB" id="7827681at2759"/>
<evidence type="ECO:0000313" key="12">
    <source>
        <dbReference type="EMBL" id="RZF41881.1"/>
    </source>
</evidence>